<evidence type="ECO:0000256" key="1">
    <source>
        <dbReference type="ARBA" id="ARBA00023015"/>
    </source>
</evidence>
<name>A0A343K014_9PEZI</name>
<dbReference type="AlphaFoldDB" id="A0A343K014"/>
<dbReference type="InterPro" id="IPR036910">
    <property type="entry name" value="HMG_box_dom_sf"/>
</dbReference>
<feature type="DNA-binding region" description="HMG box" evidence="4">
    <location>
        <begin position="181"/>
        <end position="249"/>
    </location>
</feature>
<dbReference type="GO" id="GO:0030154">
    <property type="term" value="P:cell differentiation"/>
    <property type="evidence" value="ECO:0007669"/>
    <property type="project" value="TreeGrafter"/>
</dbReference>
<dbReference type="FunFam" id="1.10.30.10:FF:000041">
    <property type="entry name" value="HMG box family protein"/>
    <property type="match status" value="1"/>
</dbReference>
<dbReference type="InterPro" id="IPR009071">
    <property type="entry name" value="HMG_box_dom"/>
</dbReference>
<proteinExistence type="predicted"/>
<dbReference type="PANTHER" id="PTHR10270:SF161">
    <property type="entry name" value="SEX-DETERMINING REGION Y PROTEIN"/>
    <property type="match status" value="1"/>
</dbReference>
<evidence type="ECO:0000313" key="6">
    <source>
        <dbReference type="EMBL" id="ATA58224.1"/>
    </source>
</evidence>
<dbReference type="EMBL" id="KY775143">
    <property type="protein sequence ID" value="ATA58224.1"/>
    <property type="molecule type" value="Genomic_DNA"/>
</dbReference>
<feature type="domain" description="HMG box" evidence="5">
    <location>
        <begin position="181"/>
        <end position="249"/>
    </location>
</feature>
<accession>A0A343K014</accession>
<dbReference type="SMART" id="SM00398">
    <property type="entry name" value="HMG"/>
    <property type="match status" value="1"/>
</dbReference>
<dbReference type="Gene3D" id="1.10.30.10">
    <property type="entry name" value="High mobility group box domain"/>
    <property type="match status" value="1"/>
</dbReference>
<evidence type="ECO:0000256" key="4">
    <source>
        <dbReference type="PROSITE-ProRule" id="PRU00267"/>
    </source>
</evidence>
<dbReference type="GO" id="GO:0005634">
    <property type="term" value="C:nucleus"/>
    <property type="evidence" value="ECO:0007669"/>
    <property type="project" value="UniProtKB-UniRule"/>
</dbReference>
<dbReference type="PANTHER" id="PTHR10270">
    <property type="entry name" value="SOX TRANSCRIPTION FACTOR"/>
    <property type="match status" value="1"/>
</dbReference>
<keyword evidence="2 4" id="KW-0238">DNA-binding</keyword>
<reference evidence="6" key="1">
    <citation type="submission" date="2017-03" db="EMBL/GenBank/DDBJ databases">
        <title>Genomic insights into the mating strategies of species of the Botryosphaeriales.</title>
        <authorList>
            <person name="Nagel J.H."/>
        </authorList>
    </citation>
    <scope>NUCLEOTIDE SEQUENCE</scope>
    <source>
        <strain evidence="6">CMW9076</strain>
    </source>
</reference>
<evidence type="ECO:0000256" key="3">
    <source>
        <dbReference type="ARBA" id="ARBA00023163"/>
    </source>
</evidence>
<dbReference type="SUPFAM" id="SSF47095">
    <property type="entry name" value="HMG-box"/>
    <property type="match status" value="1"/>
</dbReference>
<dbReference type="InterPro" id="IPR050140">
    <property type="entry name" value="SRY-related_HMG-box_TF-like"/>
</dbReference>
<dbReference type="GO" id="GO:0000978">
    <property type="term" value="F:RNA polymerase II cis-regulatory region sequence-specific DNA binding"/>
    <property type="evidence" value="ECO:0007669"/>
    <property type="project" value="TreeGrafter"/>
</dbReference>
<sequence length="453" mass="49212">MSASTANNATNMNAAAMAAPPPQHSANPPNLTPVQRNIATAWSGILQQIHAGATQIRLPMGIHLAIGWGGLQVLVNSISLYLNTQVIVLNDHTNNVYRLVFSSTFHANGVNSTVSTQPDMNQQQHAAGATQPTVNHQHNAVNATQPTIGQQQLAVRDPQPPQVARPPLTLAVKARERRSMVPRPMNCFILYRKEKHPSVVAANPGVHNNEISKIIGRMWRAETRATKEIYKAKAEKLSQEHAAAHPEYRYAPRRSAVIRRRQRGEPVRVHATHAALLSSTQVSNAAGSAAGSSLGFVAPDVIKQRLRASEQSSNELRINSDDFNTADYPDNEVGTDRPHINMGVSSMADQIAYAGVLDDHELSRQARENFAMENRLGGSLSAFLGSFASSEDVFDFSSPMGCSYDRLTAATQRNAELVAEGALQSFNNFTFPDDGVNFDFTSLDGQDTNSAAH</sequence>
<keyword evidence="3" id="KW-0804">Transcription</keyword>
<keyword evidence="4" id="KW-0539">Nucleus</keyword>
<dbReference type="GO" id="GO:0001228">
    <property type="term" value="F:DNA-binding transcription activator activity, RNA polymerase II-specific"/>
    <property type="evidence" value="ECO:0007669"/>
    <property type="project" value="TreeGrafter"/>
</dbReference>
<dbReference type="PROSITE" id="PS50118">
    <property type="entry name" value="HMG_BOX_2"/>
    <property type="match status" value="1"/>
</dbReference>
<protein>
    <submittedName>
        <fullName evidence="6">MAT1-2-1</fullName>
    </submittedName>
</protein>
<evidence type="ECO:0000259" key="5">
    <source>
        <dbReference type="PROSITE" id="PS50118"/>
    </source>
</evidence>
<organism evidence="6">
    <name type="scientific">Neofusicoccum luteum</name>
    <dbReference type="NCBI Taxonomy" id="120395"/>
    <lineage>
        <taxon>Eukaryota</taxon>
        <taxon>Fungi</taxon>
        <taxon>Dikarya</taxon>
        <taxon>Ascomycota</taxon>
        <taxon>Pezizomycotina</taxon>
        <taxon>Dothideomycetes</taxon>
        <taxon>Dothideomycetes incertae sedis</taxon>
        <taxon>Botryosphaeriales</taxon>
        <taxon>Botryosphaeriaceae</taxon>
        <taxon>Neofusicoccum</taxon>
    </lineage>
</organism>
<keyword evidence="1" id="KW-0805">Transcription regulation</keyword>
<dbReference type="CDD" id="cd01389">
    <property type="entry name" value="HMG-box_ROX1-like"/>
    <property type="match status" value="1"/>
</dbReference>
<dbReference type="Pfam" id="PF00505">
    <property type="entry name" value="HMG_box"/>
    <property type="match status" value="1"/>
</dbReference>
<evidence type="ECO:0000256" key="2">
    <source>
        <dbReference type="ARBA" id="ARBA00023125"/>
    </source>
</evidence>